<name>A0A2D4F3M7_MICCO</name>
<accession>A0A2D4F3M7</accession>
<evidence type="ECO:0000313" key="1">
    <source>
        <dbReference type="EMBL" id="LAA41846.1"/>
    </source>
</evidence>
<sequence length="106" mass="12377">MINGDLTDNINIKKGTRKECPLSPLFVLTLEVLNRNIRDNREIKGMKIKKKEYKLQVFADYLVFILEEPLETAPKLIEKIEEYGQVAELKTNKNKTKILVKNMIEK</sequence>
<dbReference type="PANTHER" id="PTHR31635">
    <property type="entry name" value="REVERSE TRANSCRIPTASE DOMAIN-CONTAINING PROTEIN-RELATED"/>
    <property type="match status" value="1"/>
</dbReference>
<dbReference type="PANTHER" id="PTHR31635:SF196">
    <property type="entry name" value="REVERSE TRANSCRIPTASE DOMAIN-CONTAINING PROTEIN-RELATED"/>
    <property type="match status" value="1"/>
</dbReference>
<dbReference type="EMBL" id="IACJ01045290">
    <property type="protein sequence ID" value="LAA41846.1"/>
    <property type="molecule type" value="Transcribed_RNA"/>
</dbReference>
<organism evidence="1">
    <name type="scientific">Micrurus corallinus</name>
    <name type="common">Brazilian coral snake</name>
    <dbReference type="NCBI Taxonomy" id="54390"/>
    <lineage>
        <taxon>Eukaryota</taxon>
        <taxon>Metazoa</taxon>
        <taxon>Chordata</taxon>
        <taxon>Craniata</taxon>
        <taxon>Vertebrata</taxon>
        <taxon>Euteleostomi</taxon>
        <taxon>Lepidosauria</taxon>
        <taxon>Squamata</taxon>
        <taxon>Bifurcata</taxon>
        <taxon>Unidentata</taxon>
        <taxon>Episquamata</taxon>
        <taxon>Toxicofera</taxon>
        <taxon>Serpentes</taxon>
        <taxon>Colubroidea</taxon>
        <taxon>Elapidae</taxon>
        <taxon>Elapinae</taxon>
        <taxon>Micrurus</taxon>
    </lineage>
</organism>
<dbReference type="AlphaFoldDB" id="A0A2D4F3M7"/>
<reference evidence="1" key="1">
    <citation type="submission" date="2017-07" db="EMBL/GenBank/DDBJ databases">
        <authorList>
            <person name="Mikheyev A."/>
            <person name="Grau M."/>
        </authorList>
    </citation>
    <scope>NUCLEOTIDE SEQUENCE</scope>
    <source>
        <tissue evidence="1">Venom_gland</tissue>
    </source>
</reference>
<reference evidence="1" key="2">
    <citation type="submission" date="2017-11" db="EMBL/GenBank/DDBJ databases">
        <title>Coralsnake Venomics: Analyses of Venom Gland Transcriptomes and Proteomes of Six Brazilian Taxa.</title>
        <authorList>
            <person name="Aird S.D."/>
            <person name="Jorge da Silva N."/>
            <person name="Qiu L."/>
            <person name="Villar-Briones A."/>
            <person name="Aparecida-Saddi V."/>
            <person name="Campos-Telles M.P."/>
            <person name="Grau M."/>
            <person name="Mikheyev A.S."/>
        </authorList>
    </citation>
    <scope>NUCLEOTIDE SEQUENCE</scope>
    <source>
        <tissue evidence="1">Venom_gland</tissue>
    </source>
</reference>
<proteinExistence type="predicted"/>
<protein>
    <recommendedName>
        <fullName evidence="2">Reverse transcriptase domain-containing protein</fullName>
    </recommendedName>
</protein>
<evidence type="ECO:0008006" key="2">
    <source>
        <dbReference type="Google" id="ProtNLM"/>
    </source>
</evidence>